<organism evidence="1 2">
    <name type="scientific">Mytilus coruscus</name>
    <name type="common">Sea mussel</name>
    <dbReference type="NCBI Taxonomy" id="42192"/>
    <lineage>
        <taxon>Eukaryota</taxon>
        <taxon>Metazoa</taxon>
        <taxon>Spiralia</taxon>
        <taxon>Lophotrochozoa</taxon>
        <taxon>Mollusca</taxon>
        <taxon>Bivalvia</taxon>
        <taxon>Autobranchia</taxon>
        <taxon>Pteriomorphia</taxon>
        <taxon>Mytilida</taxon>
        <taxon>Mytiloidea</taxon>
        <taxon>Mytilidae</taxon>
        <taxon>Mytilinae</taxon>
        <taxon>Mytilus</taxon>
    </lineage>
</organism>
<evidence type="ECO:0000313" key="2">
    <source>
        <dbReference type="Proteomes" id="UP000507470"/>
    </source>
</evidence>
<name>A0A6J8EMM4_MYTCO</name>
<keyword evidence="2" id="KW-1185">Reference proteome</keyword>
<dbReference type="OrthoDB" id="6092734at2759"/>
<dbReference type="AlphaFoldDB" id="A0A6J8EMM4"/>
<accession>A0A6J8EMM4</accession>
<dbReference type="EMBL" id="CACVKT020009209">
    <property type="protein sequence ID" value="CAC5421126.1"/>
    <property type="molecule type" value="Genomic_DNA"/>
</dbReference>
<evidence type="ECO:0000313" key="1">
    <source>
        <dbReference type="EMBL" id="CAC5421126.1"/>
    </source>
</evidence>
<sequence>MPDFILDLDSKWQLSIGEKKSIFYKYMERFEIITCSCHEGMSALEFYETNLREQTYCDNDVKELPNKTIQICKGAISCISEMYMSTGFPETCRLFCSNPSFTLLGTRYFENPNQSLINKIDDLYVEGLENKIARYQYCLLVYAALKGYIELEDAENKLVNDAFFIDLFSIFDDNSLKLKRVLIEALKKLNGKFLEENIISDSGTIKDALLFKHQTMCLMLYSCHMEKKIPLKF</sequence>
<dbReference type="Proteomes" id="UP000507470">
    <property type="component" value="Unassembled WGS sequence"/>
</dbReference>
<protein>
    <submittedName>
        <fullName evidence="1">Uncharacterized protein</fullName>
    </submittedName>
</protein>
<gene>
    <name evidence="1" type="ORF">MCOR_53277</name>
</gene>
<reference evidence="1 2" key="1">
    <citation type="submission" date="2020-06" db="EMBL/GenBank/DDBJ databases">
        <authorList>
            <person name="Li R."/>
            <person name="Bekaert M."/>
        </authorList>
    </citation>
    <scope>NUCLEOTIDE SEQUENCE [LARGE SCALE GENOMIC DNA]</scope>
    <source>
        <strain evidence="2">wild</strain>
    </source>
</reference>
<proteinExistence type="predicted"/>